<dbReference type="Proteomes" id="UP000241769">
    <property type="component" value="Unassembled WGS sequence"/>
</dbReference>
<dbReference type="EMBL" id="MDYQ01000096">
    <property type="protein sequence ID" value="PRP82732.1"/>
    <property type="molecule type" value="Genomic_DNA"/>
</dbReference>
<proteinExistence type="predicted"/>
<evidence type="ECO:0000313" key="3">
    <source>
        <dbReference type="Proteomes" id="UP000241769"/>
    </source>
</evidence>
<dbReference type="AlphaFoldDB" id="A0A2P6NFM7"/>
<feature type="region of interest" description="Disordered" evidence="1">
    <location>
        <begin position="80"/>
        <end position="105"/>
    </location>
</feature>
<accession>A0A2P6NFM7</accession>
<organism evidence="2 3">
    <name type="scientific">Planoprotostelium fungivorum</name>
    <dbReference type="NCBI Taxonomy" id="1890364"/>
    <lineage>
        <taxon>Eukaryota</taxon>
        <taxon>Amoebozoa</taxon>
        <taxon>Evosea</taxon>
        <taxon>Variosea</taxon>
        <taxon>Cavosteliida</taxon>
        <taxon>Cavosteliaceae</taxon>
        <taxon>Planoprotostelium</taxon>
    </lineage>
</organism>
<sequence>MTLYNATPYYRIGVFNSSLLPLGNLNITGATARDFQLNLAPMSDELRTLSVRCNYTSNPHGSATHIGDNTSLMMVLDPYTPSTSSTSCRHSKQTLSDSTSRPSLQ</sequence>
<evidence type="ECO:0000256" key="1">
    <source>
        <dbReference type="SAM" id="MobiDB-lite"/>
    </source>
</evidence>
<evidence type="ECO:0000313" key="2">
    <source>
        <dbReference type="EMBL" id="PRP82732.1"/>
    </source>
</evidence>
<protein>
    <submittedName>
        <fullName evidence="2">Uncharacterized protein</fullName>
    </submittedName>
</protein>
<reference evidence="2 3" key="1">
    <citation type="journal article" date="2018" name="Genome Biol. Evol.">
        <title>Multiple Roots of Fruiting Body Formation in Amoebozoa.</title>
        <authorList>
            <person name="Hillmann F."/>
            <person name="Forbes G."/>
            <person name="Novohradska S."/>
            <person name="Ferling I."/>
            <person name="Riege K."/>
            <person name="Groth M."/>
            <person name="Westermann M."/>
            <person name="Marz M."/>
            <person name="Spaller T."/>
            <person name="Winckler T."/>
            <person name="Schaap P."/>
            <person name="Glockner G."/>
        </authorList>
    </citation>
    <scope>NUCLEOTIDE SEQUENCE [LARGE SCALE GENOMIC DNA]</scope>
    <source>
        <strain evidence="2 3">Jena</strain>
    </source>
</reference>
<gene>
    <name evidence="2" type="ORF">PROFUN_09817</name>
</gene>
<name>A0A2P6NFM7_9EUKA</name>
<dbReference type="InParanoid" id="A0A2P6NFM7"/>
<comment type="caution">
    <text evidence="2">The sequence shown here is derived from an EMBL/GenBank/DDBJ whole genome shotgun (WGS) entry which is preliminary data.</text>
</comment>
<keyword evidence="3" id="KW-1185">Reference proteome</keyword>